<proteinExistence type="predicted"/>
<gene>
    <name evidence="1" type="ORF">NDU88_005402</name>
</gene>
<evidence type="ECO:0000313" key="1">
    <source>
        <dbReference type="EMBL" id="KAJ1139025.1"/>
    </source>
</evidence>
<name>A0AAV7QL26_PLEWA</name>
<comment type="caution">
    <text evidence="1">The sequence shown here is derived from an EMBL/GenBank/DDBJ whole genome shotgun (WGS) entry which is preliminary data.</text>
</comment>
<reference evidence="1" key="1">
    <citation type="journal article" date="2022" name="bioRxiv">
        <title>Sequencing and chromosome-scale assembly of the giantPleurodeles waltlgenome.</title>
        <authorList>
            <person name="Brown T."/>
            <person name="Elewa A."/>
            <person name="Iarovenko S."/>
            <person name="Subramanian E."/>
            <person name="Araus A.J."/>
            <person name="Petzold A."/>
            <person name="Susuki M."/>
            <person name="Suzuki K.-i.T."/>
            <person name="Hayashi T."/>
            <person name="Toyoda A."/>
            <person name="Oliveira C."/>
            <person name="Osipova E."/>
            <person name="Leigh N.D."/>
            <person name="Simon A."/>
            <person name="Yun M.H."/>
        </authorList>
    </citation>
    <scope>NUCLEOTIDE SEQUENCE</scope>
    <source>
        <strain evidence="1">20211129_DDA</strain>
        <tissue evidence="1">Liver</tissue>
    </source>
</reference>
<evidence type="ECO:0000313" key="2">
    <source>
        <dbReference type="Proteomes" id="UP001066276"/>
    </source>
</evidence>
<feature type="non-terminal residue" evidence="1">
    <location>
        <position position="85"/>
    </location>
</feature>
<sequence length="85" mass="9605">MRLTRSPLRVRFAQLYLVRPSELERVHITLQSLGNAWIYVVDVGPGLRRRPEECCLEDSSLSISTVVHVRTSISDISASEIVVRA</sequence>
<dbReference type="EMBL" id="JANPWB010000010">
    <property type="protein sequence ID" value="KAJ1139025.1"/>
    <property type="molecule type" value="Genomic_DNA"/>
</dbReference>
<keyword evidence="2" id="KW-1185">Reference proteome</keyword>
<dbReference type="Proteomes" id="UP001066276">
    <property type="component" value="Chromosome 6"/>
</dbReference>
<accession>A0AAV7QL26</accession>
<dbReference type="AlphaFoldDB" id="A0AAV7QL26"/>
<protein>
    <submittedName>
        <fullName evidence="1">Uncharacterized protein</fullName>
    </submittedName>
</protein>
<organism evidence="1 2">
    <name type="scientific">Pleurodeles waltl</name>
    <name type="common">Iberian ribbed newt</name>
    <dbReference type="NCBI Taxonomy" id="8319"/>
    <lineage>
        <taxon>Eukaryota</taxon>
        <taxon>Metazoa</taxon>
        <taxon>Chordata</taxon>
        <taxon>Craniata</taxon>
        <taxon>Vertebrata</taxon>
        <taxon>Euteleostomi</taxon>
        <taxon>Amphibia</taxon>
        <taxon>Batrachia</taxon>
        <taxon>Caudata</taxon>
        <taxon>Salamandroidea</taxon>
        <taxon>Salamandridae</taxon>
        <taxon>Pleurodelinae</taxon>
        <taxon>Pleurodeles</taxon>
    </lineage>
</organism>